<evidence type="ECO:0000259" key="2">
    <source>
        <dbReference type="PROSITE" id="PS50975"/>
    </source>
</evidence>
<dbReference type="EMBL" id="JAUSTY010000018">
    <property type="protein sequence ID" value="MDQ0167653.1"/>
    <property type="molecule type" value="Genomic_DNA"/>
</dbReference>
<dbReference type="Pfam" id="PF14398">
    <property type="entry name" value="ATPgrasp_YheCD"/>
    <property type="match status" value="1"/>
</dbReference>
<evidence type="ECO:0000256" key="1">
    <source>
        <dbReference type="PROSITE-ProRule" id="PRU00409"/>
    </source>
</evidence>
<dbReference type="Proteomes" id="UP001235840">
    <property type="component" value="Unassembled WGS sequence"/>
</dbReference>
<dbReference type="SUPFAM" id="SSF56059">
    <property type="entry name" value="Glutathione synthetase ATP-binding domain-like"/>
    <property type="match status" value="1"/>
</dbReference>
<keyword evidence="1" id="KW-0067">ATP-binding</keyword>
<feature type="domain" description="ATP-grasp" evidence="2">
    <location>
        <begin position="22"/>
        <end position="247"/>
    </location>
</feature>
<dbReference type="Gene3D" id="3.30.470.20">
    <property type="entry name" value="ATP-grasp fold, B domain"/>
    <property type="match status" value="1"/>
</dbReference>
<proteinExistence type="predicted"/>
<dbReference type="InterPro" id="IPR026838">
    <property type="entry name" value="YheC/D"/>
</dbReference>
<protein>
    <recommendedName>
        <fullName evidence="2">ATP-grasp domain-containing protein</fullName>
    </recommendedName>
</protein>
<keyword evidence="1" id="KW-0547">Nucleotide-binding</keyword>
<sequence length="254" mass="29310">MKSKVRSRSITGKLRVHQYLKSDTAIKPYLPKAVSYSLPNLRSMTQQFESVYVKPNVGSLGKGIFRVQRKSDNYELKSSKNVHKYFSTINQVHRYINSQSKKKLFIQQGIDLGKANGQPFDIRSMVQRKPGGPWTFTGMVAKIGKVNKIVTNHYQGGKPVLMDQLYDRLNLMEEGREKASKDIKDLSLKIAHTLNAKHPGMYQMGIDLAREANGKLWILEVNSRHPQFYAFKRMDRKMYNRMFSFAKSIGRYKP</sequence>
<dbReference type="PROSITE" id="PS50975">
    <property type="entry name" value="ATP_GRASP"/>
    <property type="match status" value="1"/>
</dbReference>
<dbReference type="InterPro" id="IPR011761">
    <property type="entry name" value="ATP-grasp"/>
</dbReference>
<dbReference type="RefSeq" id="WP_307396740.1">
    <property type="nucleotide sequence ID" value="NZ_BAAADK010000032.1"/>
</dbReference>
<name>A0ABT9W325_9BACI</name>
<accession>A0ABT9W325</accession>
<reference evidence="3 4" key="1">
    <citation type="submission" date="2023-07" db="EMBL/GenBank/DDBJ databases">
        <title>Genomic Encyclopedia of Type Strains, Phase IV (KMG-IV): sequencing the most valuable type-strain genomes for metagenomic binning, comparative biology and taxonomic classification.</title>
        <authorList>
            <person name="Goeker M."/>
        </authorList>
    </citation>
    <scope>NUCLEOTIDE SEQUENCE [LARGE SCALE GENOMIC DNA]</scope>
    <source>
        <strain evidence="3 4">DSM 12751</strain>
    </source>
</reference>
<gene>
    <name evidence="3" type="ORF">J2S11_003580</name>
</gene>
<comment type="caution">
    <text evidence="3">The sequence shown here is derived from an EMBL/GenBank/DDBJ whole genome shotgun (WGS) entry which is preliminary data.</text>
</comment>
<organism evidence="3 4">
    <name type="scientific">Caldalkalibacillus horti</name>
    <dbReference type="NCBI Taxonomy" id="77523"/>
    <lineage>
        <taxon>Bacteria</taxon>
        <taxon>Bacillati</taxon>
        <taxon>Bacillota</taxon>
        <taxon>Bacilli</taxon>
        <taxon>Bacillales</taxon>
        <taxon>Bacillaceae</taxon>
        <taxon>Caldalkalibacillus</taxon>
    </lineage>
</organism>
<evidence type="ECO:0000313" key="4">
    <source>
        <dbReference type="Proteomes" id="UP001235840"/>
    </source>
</evidence>
<keyword evidence="4" id="KW-1185">Reference proteome</keyword>
<evidence type="ECO:0000313" key="3">
    <source>
        <dbReference type="EMBL" id="MDQ0167653.1"/>
    </source>
</evidence>